<dbReference type="eggNOG" id="ENOG502S8FX">
    <property type="taxonomic scope" value="Eukaryota"/>
</dbReference>
<reference evidence="2" key="1">
    <citation type="journal article" date="2015" name="Genome Announc.">
        <title>Genome sequence of the AIDS-associated pathogen Penicillium marneffei (ATCC18224) and its near taxonomic relative Talaromyces stipitatus (ATCC10500).</title>
        <authorList>
            <person name="Nierman W.C."/>
            <person name="Fedorova-Abrams N.D."/>
            <person name="Andrianopoulos A."/>
        </authorList>
    </citation>
    <scope>NUCLEOTIDE SEQUENCE [LARGE SCALE GENOMIC DNA]</scope>
    <source>
        <strain evidence="2">ATCC 10500 / CBS 375.48 / QM 6759 / NRRL 1006</strain>
    </source>
</reference>
<keyword evidence="2" id="KW-1185">Reference proteome</keyword>
<dbReference type="AlphaFoldDB" id="B8MAZ6"/>
<name>B8MAZ6_TALSN</name>
<dbReference type="InterPro" id="IPR011333">
    <property type="entry name" value="SKP1/BTB/POZ_sf"/>
</dbReference>
<dbReference type="InParanoid" id="B8MAZ6"/>
<protein>
    <recommendedName>
        <fullName evidence="3">BTB domain-containing protein</fullName>
    </recommendedName>
</protein>
<accession>B8MAZ6</accession>
<dbReference type="OrthoDB" id="5326346at2759"/>
<organism evidence="1 2">
    <name type="scientific">Talaromyces stipitatus (strain ATCC 10500 / CBS 375.48 / QM 6759 / NRRL 1006)</name>
    <name type="common">Penicillium stipitatum</name>
    <dbReference type="NCBI Taxonomy" id="441959"/>
    <lineage>
        <taxon>Eukaryota</taxon>
        <taxon>Fungi</taxon>
        <taxon>Dikarya</taxon>
        <taxon>Ascomycota</taxon>
        <taxon>Pezizomycotina</taxon>
        <taxon>Eurotiomycetes</taxon>
        <taxon>Eurotiomycetidae</taxon>
        <taxon>Eurotiales</taxon>
        <taxon>Trichocomaceae</taxon>
        <taxon>Talaromyces</taxon>
        <taxon>Talaromyces sect. Talaromyces</taxon>
    </lineage>
</organism>
<evidence type="ECO:0000313" key="1">
    <source>
        <dbReference type="EMBL" id="EED18698.1"/>
    </source>
</evidence>
<dbReference type="Proteomes" id="UP000001745">
    <property type="component" value="Unassembled WGS sequence"/>
</dbReference>
<dbReference type="PhylomeDB" id="B8MAZ6"/>
<dbReference type="Gene3D" id="3.30.710.10">
    <property type="entry name" value="Potassium Channel Kv1.1, Chain A"/>
    <property type="match status" value="1"/>
</dbReference>
<gene>
    <name evidence="1" type="ORF">TSTA_124250</name>
</gene>
<dbReference type="VEuPathDB" id="FungiDB:TSTA_124250"/>
<dbReference type="RefSeq" id="XP_002482690.1">
    <property type="nucleotide sequence ID" value="XM_002482645.1"/>
</dbReference>
<sequence length="357" mass="40854">MYETAITTQKLNSKDPDGEVMFLLGNANAPFAVWDEKKIGKPTPKKAVKKPPKKKAKLDSAKEYIRIQVSAKHLMLASPVLKKTLSGGWKESEIFAKKGSIDLVVEDWDLDAFLLFLRILHCQHHDLPSSVTLEMLAKIAVMADYYACKNTVAFFANLWIEKLEPAFPTEYSRDLMLWLFVSCFFDKRELFAKSASIAMTKCNAPITNLGLPIPINVLSKSFSDVLASSFIDILYQDRINIDREWYIQHVMKRLKEQRDLYLSKDWSCSLDCCSMLLGALEKQMHLNGLSLPGPQPPFYGISYETLVTAVHSFTIPRWAPISDLTGRYNTEHYCEETRRGYNLLEFKTVCESLLRNW</sequence>
<proteinExistence type="predicted"/>
<dbReference type="GeneID" id="8098376"/>
<dbReference type="STRING" id="441959.B8MAZ6"/>
<evidence type="ECO:0000313" key="2">
    <source>
        <dbReference type="Proteomes" id="UP000001745"/>
    </source>
</evidence>
<dbReference type="EMBL" id="EQ962655">
    <property type="protein sequence ID" value="EED18698.1"/>
    <property type="molecule type" value="Genomic_DNA"/>
</dbReference>
<evidence type="ECO:0008006" key="3">
    <source>
        <dbReference type="Google" id="ProtNLM"/>
    </source>
</evidence>